<dbReference type="AlphaFoldDB" id="A0A518BPG5"/>
<accession>A0A518BPG5</accession>
<proteinExistence type="predicted"/>
<evidence type="ECO:0000256" key="1">
    <source>
        <dbReference type="SAM" id="MobiDB-lite"/>
    </source>
</evidence>
<dbReference type="RefSeq" id="WP_145068254.1">
    <property type="nucleotide sequence ID" value="NZ_CP036287.1"/>
</dbReference>
<sequence length="439" mass="44834">MSWLTTALVASAALGPQTTHLVPGDHGSIQAAIDFAADGDTVLVGPGVWAERIDLLGKRITVRSELGAKATVIDASGLDGSVVTAESGEPDGTRVAGFTLRGGSGGFNPANGRYYGGGVLVHGSNGLFTSHLAVEDCEIVDNIDERITFGGGVAARFGSVLTLERTLVANNFAWAAGGAALVDYTGVLDIDRATLVGNQSTTYLGDQGGIADANGGTLVVHDSILWDNSGSAIDHFIGAQGPVTVDYCDLTGGYEGSGNLDADPRFIAGTYQLQATSPCVDAGDPQSDPDPDGSPADMGAFPLSSPPLQMTQSSDVASISAGVSVGFEMQLSESSGGAGIYWLLGSFGSSDSGFGMGDLWVPLAIDDYLLWTALSPNTAPLSHSLGLIFGAVPQTAQLSLPAGTTALVGQTVRHSALLFEVDQNAFTFATPAQALTFTP</sequence>
<gene>
    <name evidence="2" type="ORF">Pla133_39820</name>
</gene>
<dbReference type="SUPFAM" id="SSF51126">
    <property type="entry name" value="Pectin lyase-like"/>
    <property type="match status" value="1"/>
</dbReference>
<evidence type="ECO:0000313" key="2">
    <source>
        <dbReference type="EMBL" id="QDU68872.1"/>
    </source>
</evidence>
<dbReference type="InterPro" id="IPR011050">
    <property type="entry name" value="Pectin_lyase_fold/virulence"/>
</dbReference>
<organism evidence="2 3">
    <name type="scientific">Engelhardtia mirabilis</name>
    <dbReference type="NCBI Taxonomy" id="2528011"/>
    <lineage>
        <taxon>Bacteria</taxon>
        <taxon>Pseudomonadati</taxon>
        <taxon>Planctomycetota</taxon>
        <taxon>Planctomycetia</taxon>
        <taxon>Planctomycetia incertae sedis</taxon>
        <taxon>Engelhardtia</taxon>
    </lineage>
</organism>
<dbReference type="Gene3D" id="2.160.20.10">
    <property type="entry name" value="Single-stranded right-handed beta-helix, Pectin lyase-like"/>
    <property type="match status" value="1"/>
</dbReference>
<name>A0A518BPG5_9BACT</name>
<dbReference type="KEGG" id="pbap:Pla133_39820"/>
<reference evidence="2 3" key="1">
    <citation type="submission" date="2019-02" db="EMBL/GenBank/DDBJ databases">
        <title>Deep-cultivation of Planctomycetes and their phenomic and genomic characterization uncovers novel biology.</title>
        <authorList>
            <person name="Wiegand S."/>
            <person name="Jogler M."/>
            <person name="Boedeker C."/>
            <person name="Pinto D."/>
            <person name="Vollmers J."/>
            <person name="Rivas-Marin E."/>
            <person name="Kohn T."/>
            <person name="Peeters S.H."/>
            <person name="Heuer A."/>
            <person name="Rast P."/>
            <person name="Oberbeckmann S."/>
            <person name="Bunk B."/>
            <person name="Jeske O."/>
            <person name="Meyerdierks A."/>
            <person name="Storesund J.E."/>
            <person name="Kallscheuer N."/>
            <person name="Luecker S."/>
            <person name="Lage O.M."/>
            <person name="Pohl T."/>
            <person name="Merkel B.J."/>
            <person name="Hornburger P."/>
            <person name="Mueller R.-W."/>
            <person name="Bruemmer F."/>
            <person name="Labrenz M."/>
            <person name="Spormann A.M."/>
            <person name="Op den Camp H."/>
            <person name="Overmann J."/>
            <person name="Amann R."/>
            <person name="Jetten M.S.M."/>
            <person name="Mascher T."/>
            <person name="Medema M.H."/>
            <person name="Devos D.P."/>
            <person name="Kaster A.-K."/>
            <person name="Ovreas L."/>
            <person name="Rohde M."/>
            <person name="Galperin M.Y."/>
            <person name="Jogler C."/>
        </authorList>
    </citation>
    <scope>NUCLEOTIDE SEQUENCE [LARGE SCALE GENOMIC DNA]</scope>
    <source>
        <strain evidence="2 3">Pla133</strain>
    </source>
</reference>
<keyword evidence="3" id="KW-1185">Reference proteome</keyword>
<feature type="region of interest" description="Disordered" evidence="1">
    <location>
        <begin position="278"/>
        <end position="303"/>
    </location>
</feature>
<evidence type="ECO:0000313" key="3">
    <source>
        <dbReference type="Proteomes" id="UP000316921"/>
    </source>
</evidence>
<evidence type="ECO:0008006" key="4">
    <source>
        <dbReference type="Google" id="ProtNLM"/>
    </source>
</evidence>
<dbReference type="Proteomes" id="UP000316921">
    <property type="component" value="Chromosome"/>
</dbReference>
<dbReference type="EMBL" id="CP036287">
    <property type="protein sequence ID" value="QDU68872.1"/>
    <property type="molecule type" value="Genomic_DNA"/>
</dbReference>
<protein>
    <recommendedName>
        <fullName evidence="4">Right handed beta helix domain-containing protein</fullName>
    </recommendedName>
</protein>
<dbReference type="InterPro" id="IPR012334">
    <property type="entry name" value="Pectin_lyas_fold"/>
</dbReference>